<feature type="domain" description="Fatty acid desaturase" evidence="1">
    <location>
        <begin position="4"/>
        <end position="49"/>
    </location>
</feature>
<evidence type="ECO:0000313" key="3">
    <source>
        <dbReference type="Proteomes" id="UP000249645"/>
    </source>
</evidence>
<evidence type="ECO:0000313" key="2">
    <source>
        <dbReference type="EMBL" id="PZP52430.1"/>
    </source>
</evidence>
<dbReference type="Pfam" id="PF00487">
    <property type="entry name" value="FA_desaturase"/>
    <property type="match status" value="1"/>
</dbReference>
<dbReference type="InterPro" id="IPR005804">
    <property type="entry name" value="FA_desaturase_dom"/>
</dbReference>
<feature type="non-terminal residue" evidence="2">
    <location>
        <position position="1"/>
    </location>
</feature>
<organism evidence="2 3">
    <name type="scientific">Pseudopedobacter saltans</name>
    <dbReference type="NCBI Taxonomy" id="151895"/>
    <lineage>
        <taxon>Bacteria</taxon>
        <taxon>Pseudomonadati</taxon>
        <taxon>Bacteroidota</taxon>
        <taxon>Sphingobacteriia</taxon>
        <taxon>Sphingobacteriales</taxon>
        <taxon>Sphingobacteriaceae</taxon>
        <taxon>Pseudopedobacter</taxon>
    </lineage>
</organism>
<protein>
    <recommendedName>
        <fullName evidence="1">Fatty acid desaturase domain-containing protein</fullName>
    </recommendedName>
</protein>
<evidence type="ECO:0000259" key="1">
    <source>
        <dbReference type="Pfam" id="PF00487"/>
    </source>
</evidence>
<proteinExistence type="predicted"/>
<dbReference type="Proteomes" id="UP000249645">
    <property type="component" value="Unassembled WGS sequence"/>
</dbReference>
<name>A0A2W5FFE4_9SPHI</name>
<gene>
    <name evidence="2" type="ORF">DI598_00575</name>
</gene>
<reference evidence="2 3" key="1">
    <citation type="submission" date="2017-11" db="EMBL/GenBank/DDBJ databases">
        <title>Infants hospitalized years apart are colonized by the same room-sourced microbial strains.</title>
        <authorList>
            <person name="Brooks B."/>
            <person name="Olm M.R."/>
            <person name="Firek B.A."/>
            <person name="Baker R."/>
            <person name="Thomas B.C."/>
            <person name="Morowitz M.J."/>
            <person name="Banfield J.F."/>
        </authorList>
    </citation>
    <scope>NUCLEOTIDE SEQUENCE [LARGE SCALE GENOMIC DNA]</scope>
    <source>
        <strain evidence="2">S2_009_000_R2_76</strain>
    </source>
</reference>
<accession>A0A2W5FFE4</accession>
<dbReference type="GO" id="GO:0006629">
    <property type="term" value="P:lipid metabolic process"/>
    <property type="evidence" value="ECO:0007669"/>
    <property type="project" value="InterPro"/>
</dbReference>
<dbReference type="AlphaFoldDB" id="A0A2W5FFE4"/>
<sequence length="91" mass="10814">KYNHSRNFVSKFTNFMMFNNGLHTVHHNKASLHWSLLPEAHAQIKHLIHPKLNQSVIVFYLVKTYLFAPIIKPFQAKSMRLERKRIETESL</sequence>
<dbReference type="EMBL" id="QFOI01000004">
    <property type="protein sequence ID" value="PZP52430.1"/>
    <property type="molecule type" value="Genomic_DNA"/>
</dbReference>
<comment type="caution">
    <text evidence="2">The sequence shown here is derived from an EMBL/GenBank/DDBJ whole genome shotgun (WGS) entry which is preliminary data.</text>
</comment>